<feature type="chain" id="PRO_5002208664" evidence="2">
    <location>
        <begin position="19"/>
        <end position="332"/>
    </location>
</feature>
<dbReference type="AlphaFoldDB" id="A0A0D0CII8"/>
<dbReference type="EMBL" id="KN828450">
    <property type="protein sequence ID" value="KIK74953.1"/>
    <property type="molecule type" value="Genomic_DNA"/>
</dbReference>
<dbReference type="OrthoDB" id="9451547at2759"/>
<gene>
    <name evidence="3" type="ORF">PAXRUDRAFT_29122</name>
</gene>
<proteinExistence type="predicted"/>
<keyword evidence="2" id="KW-0732">Signal</keyword>
<keyword evidence="1" id="KW-0812">Transmembrane</keyword>
<dbReference type="InParanoid" id="A0A0D0CII8"/>
<dbReference type="STRING" id="930991.A0A0D0CII8"/>
<organism evidence="3 4">
    <name type="scientific">Paxillus rubicundulus Ve08.2h10</name>
    <dbReference type="NCBI Taxonomy" id="930991"/>
    <lineage>
        <taxon>Eukaryota</taxon>
        <taxon>Fungi</taxon>
        <taxon>Dikarya</taxon>
        <taxon>Basidiomycota</taxon>
        <taxon>Agaricomycotina</taxon>
        <taxon>Agaricomycetes</taxon>
        <taxon>Agaricomycetidae</taxon>
        <taxon>Boletales</taxon>
        <taxon>Paxilineae</taxon>
        <taxon>Paxillaceae</taxon>
        <taxon>Paxillus</taxon>
    </lineage>
</organism>
<feature type="transmembrane region" description="Helical" evidence="1">
    <location>
        <begin position="263"/>
        <end position="282"/>
    </location>
</feature>
<accession>A0A0D0CII8</accession>
<feature type="non-terminal residue" evidence="3">
    <location>
        <position position="1"/>
    </location>
</feature>
<feature type="transmembrane region" description="Helical" evidence="1">
    <location>
        <begin position="171"/>
        <end position="195"/>
    </location>
</feature>
<evidence type="ECO:0000313" key="4">
    <source>
        <dbReference type="Proteomes" id="UP000054538"/>
    </source>
</evidence>
<protein>
    <submittedName>
        <fullName evidence="3">Uncharacterized protein</fullName>
    </submittedName>
</protein>
<evidence type="ECO:0000313" key="3">
    <source>
        <dbReference type="EMBL" id="KIK74953.1"/>
    </source>
</evidence>
<name>A0A0D0CII8_9AGAM</name>
<keyword evidence="1" id="KW-1133">Transmembrane helix</keyword>
<dbReference type="HOGENOM" id="CLU_022883_3_1_1"/>
<keyword evidence="4" id="KW-1185">Reference proteome</keyword>
<reference evidence="4" key="2">
    <citation type="submission" date="2015-01" db="EMBL/GenBank/DDBJ databases">
        <title>Evolutionary Origins and Diversification of the Mycorrhizal Mutualists.</title>
        <authorList>
            <consortium name="DOE Joint Genome Institute"/>
            <consortium name="Mycorrhizal Genomics Consortium"/>
            <person name="Kohler A."/>
            <person name="Kuo A."/>
            <person name="Nagy L.G."/>
            <person name="Floudas D."/>
            <person name="Copeland A."/>
            <person name="Barry K.W."/>
            <person name="Cichocki N."/>
            <person name="Veneault-Fourrey C."/>
            <person name="LaButti K."/>
            <person name="Lindquist E.A."/>
            <person name="Lipzen A."/>
            <person name="Lundell T."/>
            <person name="Morin E."/>
            <person name="Murat C."/>
            <person name="Riley R."/>
            <person name="Ohm R."/>
            <person name="Sun H."/>
            <person name="Tunlid A."/>
            <person name="Henrissat B."/>
            <person name="Grigoriev I.V."/>
            <person name="Hibbett D.S."/>
            <person name="Martin F."/>
        </authorList>
    </citation>
    <scope>NUCLEOTIDE SEQUENCE [LARGE SCALE GENOMIC DNA]</scope>
    <source>
        <strain evidence="4">Ve08.2h10</strain>
    </source>
</reference>
<feature type="signal peptide" evidence="2">
    <location>
        <begin position="1"/>
        <end position="18"/>
    </location>
</feature>
<evidence type="ECO:0000256" key="1">
    <source>
        <dbReference type="SAM" id="Phobius"/>
    </source>
</evidence>
<feature type="transmembrane region" description="Helical" evidence="1">
    <location>
        <begin position="42"/>
        <end position="60"/>
    </location>
</feature>
<evidence type="ECO:0000256" key="2">
    <source>
        <dbReference type="SAM" id="SignalP"/>
    </source>
</evidence>
<dbReference type="Proteomes" id="UP000054538">
    <property type="component" value="Unassembled WGS sequence"/>
</dbReference>
<keyword evidence="1" id="KW-0472">Membrane</keyword>
<sequence>MMLPLLLALSALVQLSEAVSTNATSDSPAYDATSCSYRSIWSILATCALTLLVCVWNVTYPNIVPAERWRATSEWSYAGKIKEDFRDDQWTRAHGFFALMGGFVVQDGAKEKTLRTRGDLKYLRDGTIVHPKITRKQISDRSKSDGLGNALLVLQLSWFILQVIARASNHLAITLLEIDTLVLAVPSLPLFFFWWSKPMAATCPHIFYLRDIQETSSSQDHGDGQTPLLKVHDITVSPDRDWVREIFGGSLDDGGNDNVDEPINGLALMIVWIVFGGLHLLAWDFQFPSQAEKIIWRVASLALIAAPCIFLHAAFFDEKYLDATPIFVGALL</sequence>
<reference evidence="3 4" key="1">
    <citation type="submission" date="2014-04" db="EMBL/GenBank/DDBJ databases">
        <authorList>
            <consortium name="DOE Joint Genome Institute"/>
            <person name="Kuo A."/>
            <person name="Kohler A."/>
            <person name="Jargeat P."/>
            <person name="Nagy L.G."/>
            <person name="Floudas D."/>
            <person name="Copeland A."/>
            <person name="Barry K.W."/>
            <person name="Cichocki N."/>
            <person name="Veneault-Fourrey C."/>
            <person name="LaButti K."/>
            <person name="Lindquist E.A."/>
            <person name="Lipzen A."/>
            <person name="Lundell T."/>
            <person name="Morin E."/>
            <person name="Murat C."/>
            <person name="Sun H."/>
            <person name="Tunlid A."/>
            <person name="Henrissat B."/>
            <person name="Grigoriev I.V."/>
            <person name="Hibbett D.S."/>
            <person name="Martin F."/>
            <person name="Nordberg H.P."/>
            <person name="Cantor M.N."/>
            <person name="Hua S.X."/>
        </authorList>
    </citation>
    <scope>NUCLEOTIDE SEQUENCE [LARGE SCALE GENOMIC DNA]</scope>
    <source>
        <strain evidence="3 4">Ve08.2h10</strain>
    </source>
</reference>
<dbReference type="PANTHER" id="PTHR35043">
    <property type="entry name" value="TRANSCRIPTION FACTOR DOMAIN-CONTAINING PROTEIN"/>
    <property type="match status" value="1"/>
</dbReference>
<feature type="transmembrane region" description="Helical" evidence="1">
    <location>
        <begin position="294"/>
        <end position="316"/>
    </location>
</feature>
<dbReference type="PANTHER" id="PTHR35043:SF7">
    <property type="entry name" value="TRANSCRIPTION FACTOR DOMAIN-CONTAINING PROTEIN"/>
    <property type="match status" value="1"/>
</dbReference>